<proteinExistence type="predicted"/>
<evidence type="ECO:0000313" key="1">
    <source>
        <dbReference type="EMBL" id="CAA2614128.1"/>
    </source>
</evidence>
<gene>
    <name evidence="1" type="ORF">SI7747_01000525</name>
    <name evidence="2" type="ORF">SI8410_01000612</name>
</gene>
<protein>
    <submittedName>
        <fullName evidence="1">Uncharacterized protein</fullName>
    </submittedName>
</protein>
<dbReference type="EMBL" id="LR743588">
    <property type="protein sequence ID" value="CAA2614128.1"/>
    <property type="molecule type" value="Genomic_DNA"/>
</dbReference>
<evidence type="ECO:0000313" key="3">
    <source>
        <dbReference type="Proteomes" id="UP000663760"/>
    </source>
</evidence>
<sequence length="70" mass="7383">MLPARAALSREAKVRISAQETTPGHAASMASLAASITSRPRRVKLGIASFSDWLSGVESRSTEASHPCDC</sequence>
<reference evidence="1" key="1">
    <citation type="submission" date="2019-12" db="EMBL/GenBank/DDBJ databases">
        <authorList>
            <person name="Scholz U."/>
            <person name="Mascher M."/>
            <person name="Fiebig A."/>
        </authorList>
    </citation>
    <scope>NUCLEOTIDE SEQUENCE</scope>
</reference>
<evidence type="ECO:0000313" key="2">
    <source>
        <dbReference type="EMBL" id="CAA7388371.1"/>
    </source>
</evidence>
<dbReference type="EMBL" id="LR746264">
    <property type="protein sequence ID" value="CAA7388371.1"/>
    <property type="molecule type" value="Genomic_DNA"/>
</dbReference>
<keyword evidence="3" id="KW-1185">Reference proteome</keyword>
<dbReference type="Proteomes" id="UP000663760">
    <property type="component" value="Chromosome 1"/>
</dbReference>
<dbReference type="AlphaFoldDB" id="A0A7I8I8G2"/>
<organism evidence="1">
    <name type="scientific">Spirodela intermedia</name>
    <name type="common">Intermediate duckweed</name>
    <dbReference type="NCBI Taxonomy" id="51605"/>
    <lineage>
        <taxon>Eukaryota</taxon>
        <taxon>Viridiplantae</taxon>
        <taxon>Streptophyta</taxon>
        <taxon>Embryophyta</taxon>
        <taxon>Tracheophyta</taxon>
        <taxon>Spermatophyta</taxon>
        <taxon>Magnoliopsida</taxon>
        <taxon>Liliopsida</taxon>
        <taxon>Araceae</taxon>
        <taxon>Lemnoideae</taxon>
        <taxon>Spirodela</taxon>
    </lineage>
</organism>
<dbReference type="OrthoDB" id="796861at2759"/>
<name>A0A7I8I8G2_SPIIN</name>
<accession>A0A7I8I8G2</accession>